<dbReference type="PANTHER" id="PTHR12062:SF9">
    <property type="entry name" value="ALPHA-1,3-MANNOSYL-GLYCOPROTEIN 4-BETA-N-ACETYLGLUCOSAMINYLTRANSFERASE A, ISOFORM A"/>
    <property type="match status" value="1"/>
</dbReference>
<evidence type="ECO:0000259" key="1">
    <source>
        <dbReference type="Pfam" id="PF23524"/>
    </source>
</evidence>
<feature type="domain" description="MGAT4 A/B/C C-terminal" evidence="1">
    <location>
        <begin position="63"/>
        <end position="224"/>
    </location>
</feature>
<gene>
    <name evidence="3" type="primary">LOC118478918</name>
</gene>
<dbReference type="InterPro" id="IPR006759">
    <property type="entry name" value="Glyco_transf_54"/>
</dbReference>
<reference evidence="3" key="1">
    <citation type="submission" date="2025-08" db="UniProtKB">
        <authorList>
            <consortium name="RefSeq"/>
        </authorList>
    </citation>
    <scope>IDENTIFICATION</scope>
</reference>
<name>A0ABM1W3R5_APLCA</name>
<evidence type="ECO:0000313" key="2">
    <source>
        <dbReference type="Proteomes" id="UP000694888"/>
    </source>
</evidence>
<accession>A0ABM1W3R5</accession>
<keyword evidence="2" id="KW-1185">Reference proteome</keyword>
<protein>
    <submittedName>
        <fullName evidence="3">Alpha-1,3-mannosyl-glycoprotein 4-beta-N-acetylglucosaminyltransferase B-like</fullName>
    </submittedName>
</protein>
<organism evidence="2 3">
    <name type="scientific">Aplysia californica</name>
    <name type="common">California sea hare</name>
    <dbReference type="NCBI Taxonomy" id="6500"/>
    <lineage>
        <taxon>Eukaryota</taxon>
        <taxon>Metazoa</taxon>
        <taxon>Spiralia</taxon>
        <taxon>Lophotrochozoa</taxon>
        <taxon>Mollusca</taxon>
        <taxon>Gastropoda</taxon>
        <taxon>Heterobranchia</taxon>
        <taxon>Euthyneura</taxon>
        <taxon>Tectipleura</taxon>
        <taxon>Aplysiida</taxon>
        <taxon>Aplysioidea</taxon>
        <taxon>Aplysiidae</taxon>
        <taxon>Aplysia</taxon>
    </lineage>
</organism>
<dbReference type="PANTHER" id="PTHR12062">
    <property type="entry name" value="N-ACETYLGLUCOSAMINYLTRANSFERASE VI"/>
    <property type="match status" value="1"/>
</dbReference>
<evidence type="ECO:0000313" key="3">
    <source>
        <dbReference type="RefSeq" id="XP_035829308.1"/>
    </source>
</evidence>
<sequence length="234" mass="26518">MFMSSLFQKKCILKIQKIARPIEPSLFQHEGLHSSLQGTVNKLKDKSYGINQTSIHRNPSIENIISTIKQYSKYDIFSAYMGQDVFWGANPKAGDLVDFLFHPPIPISRVYFASGDKGHPGDKFQNTTIEILPVKPPPVTSAVNKLVVQKDPSGNQTSQQKLAFEQRVLYLADLPKDSMLDTFYVVGKFDEQGRAKAEIPVDFKDIQVVRLRILSDLPNWVILSQIVIEMPQKR</sequence>
<proteinExistence type="predicted"/>
<dbReference type="GeneID" id="118478918"/>
<dbReference type="Pfam" id="PF23524">
    <property type="entry name" value="MGAT4A_C"/>
    <property type="match status" value="1"/>
</dbReference>
<dbReference type="RefSeq" id="XP_035829308.1">
    <property type="nucleotide sequence ID" value="XM_035973415.1"/>
</dbReference>
<dbReference type="InterPro" id="IPR056576">
    <property type="entry name" value="MGAT4_A/B/C_C"/>
</dbReference>
<dbReference type="Proteomes" id="UP000694888">
    <property type="component" value="Unplaced"/>
</dbReference>